<comment type="function">
    <text evidence="3">Participates actively in the response to hyperosmotic and heat shock by preventing the aggregation of stress-denatured proteins, in association with DnaK and GrpE. It is the nucleotide exchange factor for DnaK and may function as a thermosensor. Unfolded proteins bind initially to DnaJ; upon interaction with the DnaJ-bound protein, DnaK hydrolyzes its bound ATP, resulting in the formation of a stable complex. GrpE releases ADP from DnaK; ATP binding to DnaK triggers the release of the substrate protein, thus completing the reaction cycle. Several rounds of ATP-dependent interactions between DnaJ, DnaK and GrpE are required for fully efficient folding.</text>
</comment>
<comment type="caution">
    <text evidence="7">The sequence shown here is derived from an EMBL/GenBank/DDBJ whole genome shotgun (WGS) entry which is preliminary data.</text>
</comment>
<name>A0A5E4LPB3_9ARCH</name>
<evidence type="ECO:0000313" key="7">
    <source>
        <dbReference type="EMBL" id="VVC03834.1"/>
    </source>
</evidence>
<dbReference type="CDD" id="cd00446">
    <property type="entry name" value="GrpE"/>
    <property type="match status" value="1"/>
</dbReference>
<keyword evidence="2 3" id="KW-0143">Chaperone</keyword>
<evidence type="ECO:0000256" key="6">
    <source>
        <dbReference type="SAM" id="MobiDB-lite"/>
    </source>
</evidence>
<gene>
    <name evidence="7" type="primary">grpE</name>
    <name evidence="7" type="ORF">LFW2832_00568</name>
</gene>
<dbReference type="Proteomes" id="UP000789941">
    <property type="component" value="Unassembled WGS sequence"/>
</dbReference>
<dbReference type="GO" id="GO:0051082">
    <property type="term" value="F:unfolded protein binding"/>
    <property type="evidence" value="ECO:0007669"/>
    <property type="project" value="TreeGrafter"/>
</dbReference>
<feature type="coiled-coil region" evidence="5">
    <location>
        <begin position="50"/>
        <end position="84"/>
    </location>
</feature>
<keyword evidence="3" id="KW-0346">Stress response</keyword>
<dbReference type="GO" id="GO:0000774">
    <property type="term" value="F:adenyl-nucleotide exchange factor activity"/>
    <property type="evidence" value="ECO:0007669"/>
    <property type="project" value="InterPro"/>
</dbReference>
<dbReference type="GO" id="GO:0042803">
    <property type="term" value="F:protein homodimerization activity"/>
    <property type="evidence" value="ECO:0007669"/>
    <property type="project" value="InterPro"/>
</dbReference>
<evidence type="ECO:0000256" key="3">
    <source>
        <dbReference type="RuleBase" id="RU000639"/>
    </source>
</evidence>
<dbReference type="HAMAP" id="MF_01151">
    <property type="entry name" value="GrpE"/>
    <property type="match status" value="1"/>
</dbReference>
<dbReference type="GO" id="GO:0006457">
    <property type="term" value="P:protein folding"/>
    <property type="evidence" value="ECO:0007669"/>
    <property type="project" value="InterPro"/>
</dbReference>
<sequence>MLKVQTNTLGDFTSEKLGNEKKPEIAAPDELKMVGAPEEMKLVGDDAELLQERDKKIKELEEKIMRLQAEFENYKKRVIRENEMIKEKANADAMLKLLSIADEFDMAMMHIDSASPKEFEHGVELIYAKLLDLLKKDGVEEMKSINEKFDPFKHDALRQAEGEDGKIVEVIQKGYYIDGKILRHAKVVVGKAKEEKR</sequence>
<dbReference type="AlphaFoldDB" id="A0A5E4LPB3"/>
<dbReference type="SUPFAM" id="SSF51064">
    <property type="entry name" value="Head domain of nucleotide exchange factor GrpE"/>
    <property type="match status" value="1"/>
</dbReference>
<accession>A0A5E4LPB3</accession>
<keyword evidence="5" id="KW-0175">Coiled coil</keyword>
<dbReference type="PRINTS" id="PR00773">
    <property type="entry name" value="GRPEPROTEIN"/>
</dbReference>
<protein>
    <recommendedName>
        <fullName evidence="3">Protein GrpE</fullName>
    </recommendedName>
</protein>
<comment type="similarity">
    <text evidence="1 4">Belongs to the GrpE family.</text>
</comment>
<dbReference type="InterPro" id="IPR009012">
    <property type="entry name" value="GrpE_head"/>
</dbReference>
<dbReference type="InterPro" id="IPR013805">
    <property type="entry name" value="GrpE_CC"/>
</dbReference>
<evidence type="ECO:0000313" key="8">
    <source>
        <dbReference type="Proteomes" id="UP000789941"/>
    </source>
</evidence>
<evidence type="ECO:0000256" key="2">
    <source>
        <dbReference type="ARBA" id="ARBA00023186"/>
    </source>
</evidence>
<feature type="compositionally biased region" description="Basic and acidic residues" evidence="6">
    <location>
        <begin position="13"/>
        <end position="27"/>
    </location>
</feature>
<dbReference type="Gene3D" id="3.90.20.20">
    <property type="match status" value="1"/>
</dbReference>
<dbReference type="GO" id="GO:0051087">
    <property type="term" value="F:protein-folding chaperone binding"/>
    <property type="evidence" value="ECO:0007669"/>
    <property type="project" value="InterPro"/>
</dbReference>
<dbReference type="Gene3D" id="2.30.22.10">
    <property type="entry name" value="Head domain of nucleotide exchange factor GrpE"/>
    <property type="match status" value="1"/>
</dbReference>
<dbReference type="PROSITE" id="PS01071">
    <property type="entry name" value="GRPE"/>
    <property type="match status" value="1"/>
</dbReference>
<dbReference type="InterPro" id="IPR000740">
    <property type="entry name" value="GrpE"/>
</dbReference>
<feature type="region of interest" description="Disordered" evidence="6">
    <location>
        <begin position="1"/>
        <end position="27"/>
    </location>
</feature>
<organism evidence="7 8">
    <name type="scientific">Candidatus Bilamarchaeum dharawalense</name>
    <dbReference type="NCBI Taxonomy" id="2885759"/>
    <lineage>
        <taxon>Archaea</taxon>
        <taxon>Candidatus Micrarchaeota</taxon>
        <taxon>Candidatus Micrarchaeia</taxon>
        <taxon>Candidatus Anstonellales</taxon>
        <taxon>Candidatus Bilamarchaeaceae</taxon>
        <taxon>Candidatus Bilamarchaeum</taxon>
    </lineage>
</organism>
<evidence type="ECO:0000256" key="5">
    <source>
        <dbReference type="SAM" id="Coils"/>
    </source>
</evidence>
<reference evidence="7 8" key="1">
    <citation type="submission" date="2019-08" db="EMBL/GenBank/DDBJ databases">
        <authorList>
            <person name="Vazquez-Campos X."/>
        </authorList>
    </citation>
    <scope>NUCLEOTIDE SEQUENCE [LARGE SCALE GENOMIC DNA]</scope>
    <source>
        <strain evidence="7">LFW-283_2</strain>
    </source>
</reference>
<proteinExistence type="inferred from homology"/>
<dbReference type="Pfam" id="PF01025">
    <property type="entry name" value="GrpE"/>
    <property type="match status" value="1"/>
</dbReference>
<dbReference type="SUPFAM" id="SSF58014">
    <property type="entry name" value="Coiled-coil domain of nucleotide exchange factor GrpE"/>
    <property type="match status" value="1"/>
</dbReference>
<dbReference type="PANTHER" id="PTHR21237">
    <property type="entry name" value="GRPE PROTEIN"/>
    <property type="match status" value="1"/>
</dbReference>
<evidence type="ECO:0000256" key="1">
    <source>
        <dbReference type="ARBA" id="ARBA00009054"/>
    </source>
</evidence>
<dbReference type="EMBL" id="CABMJJ010000009">
    <property type="protein sequence ID" value="VVC03834.1"/>
    <property type="molecule type" value="Genomic_DNA"/>
</dbReference>
<feature type="compositionally biased region" description="Polar residues" evidence="6">
    <location>
        <begin position="1"/>
        <end position="11"/>
    </location>
</feature>
<evidence type="ECO:0000256" key="4">
    <source>
        <dbReference type="RuleBase" id="RU004478"/>
    </source>
</evidence>
<dbReference type="PANTHER" id="PTHR21237:SF23">
    <property type="entry name" value="GRPE PROTEIN HOMOLOG, MITOCHONDRIAL"/>
    <property type="match status" value="1"/>
</dbReference>